<dbReference type="InterPro" id="IPR006016">
    <property type="entry name" value="UspA"/>
</dbReference>
<dbReference type="SUPFAM" id="SSF52402">
    <property type="entry name" value="Adenine nucleotide alpha hydrolases-like"/>
    <property type="match status" value="2"/>
</dbReference>
<feature type="domain" description="UspA" evidence="2">
    <location>
        <begin position="52"/>
        <end position="120"/>
    </location>
</feature>
<dbReference type="AlphaFoldDB" id="A0A6J6FZ41"/>
<dbReference type="Pfam" id="PF00582">
    <property type="entry name" value="Usp"/>
    <property type="match status" value="2"/>
</dbReference>
<gene>
    <name evidence="3" type="ORF">UFOPK1711_01762</name>
</gene>
<dbReference type="Gene3D" id="3.40.50.620">
    <property type="entry name" value="HUPs"/>
    <property type="match status" value="2"/>
</dbReference>
<accession>A0A6J6FZ41</accession>
<name>A0A6J6FZ41_9ZZZZ</name>
<dbReference type="InterPro" id="IPR006015">
    <property type="entry name" value="Universal_stress_UspA"/>
</dbReference>
<dbReference type="CDD" id="cd00293">
    <property type="entry name" value="USP-like"/>
    <property type="match status" value="2"/>
</dbReference>
<evidence type="ECO:0000313" key="3">
    <source>
        <dbReference type="EMBL" id="CAB4589878.1"/>
    </source>
</evidence>
<dbReference type="EMBL" id="CAEZTR010000159">
    <property type="protein sequence ID" value="CAB4589878.1"/>
    <property type="molecule type" value="Genomic_DNA"/>
</dbReference>
<dbReference type="PANTHER" id="PTHR46268:SF6">
    <property type="entry name" value="UNIVERSAL STRESS PROTEIN UP12"/>
    <property type="match status" value="1"/>
</dbReference>
<dbReference type="PRINTS" id="PR01438">
    <property type="entry name" value="UNVRSLSTRESS"/>
</dbReference>
<dbReference type="PANTHER" id="PTHR46268">
    <property type="entry name" value="STRESS RESPONSE PROTEIN NHAX"/>
    <property type="match status" value="1"/>
</dbReference>
<comment type="similarity">
    <text evidence="1">Belongs to the universal stress protein A family.</text>
</comment>
<dbReference type="InterPro" id="IPR014729">
    <property type="entry name" value="Rossmann-like_a/b/a_fold"/>
</dbReference>
<evidence type="ECO:0000256" key="1">
    <source>
        <dbReference type="ARBA" id="ARBA00008791"/>
    </source>
</evidence>
<protein>
    <submittedName>
        <fullName evidence="3">Unannotated protein</fullName>
    </submittedName>
</protein>
<feature type="domain" description="UspA" evidence="2">
    <location>
        <begin position="135"/>
        <end position="260"/>
    </location>
</feature>
<proteinExistence type="inferred from homology"/>
<evidence type="ECO:0000259" key="2">
    <source>
        <dbReference type="Pfam" id="PF00582"/>
    </source>
</evidence>
<organism evidence="3">
    <name type="scientific">freshwater metagenome</name>
    <dbReference type="NCBI Taxonomy" id="449393"/>
    <lineage>
        <taxon>unclassified sequences</taxon>
        <taxon>metagenomes</taxon>
        <taxon>ecological metagenomes</taxon>
    </lineage>
</organism>
<sequence>MINTIVVPLDGSELSHTAVPIANEIAAALDSSVLLLASGWGSTVEELQSYLNEKATSLSVPFDTSVVPDTFPATAIADAVTDTEDAIVMATHGRTGFGKALLGSVAEDVLKRSDHPVLLVGPAARPFSTFSGTTMVVTTDGSPISAMILPRSARWAKALSMSIVVISATAGGGTPLGGADPDNLARAVESAVAFFTQEGIAARSETVIGADAADAVSDWVNANDVAMVAMATHGRGGLARTALGSTTMRTVHKCHCPVLVQKPVG</sequence>
<reference evidence="3" key="1">
    <citation type="submission" date="2020-05" db="EMBL/GenBank/DDBJ databases">
        <authorList>
            <person name="Chiriac C."/>
            <person name="Salcher M."/>
            <person name="Ghai R."/>
            <person name="Kavagutti S V."/>
        </authorList>
    </citation>
    <scope>NUCLEOTIDE SEQUENCE</scope>
</reference>